<dbReference type="AlphaFoldDB" id="E7GCE6"/>
<dbReference type="Gene3D" id="3.40.50.300">
    <property type="entry name" value="P-loop containing nucleotide triphosphate hydrolases"/>
    <property type="match status" value="2"/>
</dbReference>
<sequence>MNLDELLNPRQKEAATYLDSHLRIIAGAGSGKTRVLTYRIAYLIEEVGIEPRHILAITFTNKAANEMKERVIGLLGDYAGGSLLCTIHSLCVRILRQNIRALNYPNNFIIMDEEDQKSLLKKIFKERQIDSKTISLKSCIHYISAYKIAGVSPERAMSFAGDYIGEQKKAIAYDDYEKYKEEHFMLDFDDLLLKTVELFENFPEILERWQRRFQYIHVDEFQDVSEVDYKLIKYLSGQAVLCVVGDPDQTIYSFRGSDIHFIMNFDKDFPDTKTVILDQNYRSTKTILDISNNLIRKNKNRMEKELFTELDDGPKVLHYSGVDEEAEANFVCDTIEEIIHKEEGVNYHDFAILYRANYLSRSFEQKLIQRQIDYRIFGGLKFFNRKEIKDALSYIRLMVNQDDLSFERIVNVPSRGVGAKTLERIQNVAIEYGISNYEALTTFSDEIGLSGKAKKQLIEFVKCIENAKASSLSLPDVFEKLLGDVGYFEMLRNDQDDNRIQNLMELKASIANYMNTHPDTPTFESYLQDIALYTSQDDVFDDEYVSLMSIHMAKGLEFNYVFVVGLSQDVFPSFRSVSESGDDGMEEERRLAYVAFTRAKKRLYLTDSQGFNFITNSPKMASQFIDEIGSDKVEHAGNPSKFKPKEYLHLGPTVEEMIGDNEVDEWKQGDFVEHEAFGKGVIVKVNGNTLDIAFSVPYGIKTLMAHHKALKKLSN</sequence>
<evidence type="ECO:0000256" key="9">
    <source>
        <dbReference type="ARBA" id="ARBA00034808"/>
    </source>
</evidence>
<evidence type="ECO:0000256" key="7">
    <source>
        <dbReference type="ARBA" id="ARBA00023235"/>
    </source>
</evidence>
<dbReference type="GO" id="GO:0043138">
    <property type="term" value="F:3'-5' DNA helicase activity"/>
    <property type="evidence" value="ECO:0007669"/>
    <property type="project" value="UniProtKB-EC"/>
</dbReference>
<dbReference type="InterPro" id="IPR027417">
    <property type="entry name" value="P-loop_NTPase"/>
</dbReference>
<keyword evidence="15" id="KW-1185">Reference proteome</keyword>
<dbReference type="GO" id="GO:0005524">
    <property type="term" value="F:ATP binding"/>
    <property type="evidence" value="ECO:0007669"/>
    <property type="project" value="UniProtKB-UniRule"/>
</dbReference>
<keyword evidence="7" id="KW-0413">Isomerase</keyword>
<comment type="similarity">
    <text evidence="1">Belongs to the helicase family. UvrD subfamily.</text>
</comment>
<evidence type="ECO:0000256" key="3">
    <source>
        <dbReference type="ARBA" id="ARBA00022801"/>
    </source>
</evidence>
<dbReference type="InterPro" id="IPR014016">
    <property type="entry name" value="UvrD-like_ATP-bd"/>
</dbReference>
<dbReference type="Proteomes" id="UP000003157">
    <property type="component" value="Unassembled WGS sequence"/>
</dbReference>
<dbReference type="EC" id="5.6.2.4" evidence="9"/>
<dbReference type="RefSeq" id="WP_008789526.1">
    <property type="nucleotide sequence ID" value="NZ_AKCB01000001.1"/>
</dbReference>
<accession>E7GCE6</accession>
<evidence type="ECO:0000313" key="15">
    <source>
        <dbReference type="Proteomes" id="UP000003157"/>
    </source>
</evidence>
<dbReference type="PROSITE" id="PS51217">
    <property type="entry name" value="UVRD_HELICASE_CTER"/>
    <property type="match status" value="1"/>
</dbReference>
<keyword evidence="2 11" id="KW-0547">Nucleotide-binding</keyword>
<dbReference type="PANTHER" id="PTHR11070:SF2">
    <property type="entry name" value="ATP-DEPENDENT DNA HELICASE SRS2"/>
    <property type="match status" value="1"/>
</dbReference>
<dbReference type="GO" id="GO:0033202">
    <property type="term" value="C:DNA helicase complex"/>
    <property type="evidence" value="ECO:0007669"/>
    <property type="project" value="TreeGrafter"/>
</dbReference>
<dbReference type="CDD" id="cd17932">
    <property type="entry name" value="DEXQc_UvrD"/>
    <property type="match status" value="1"/>
</dbReference>
<dbReference type="GO" id="GO:0003677">
    <property type="term" value="F:DNA binding"/>
    <property type="evidence" value="ECO:0007669"/>
    <property type="project" value="UniProtKB-KW"/>
</dbReference>
<dbReference type="Pfam" id="PF13361">
    <property type="entry name" value="UvrD_C"/>
    <property type="match status" value="1"/>
</dbReference>
<dbReference type="InterPro" id="IPR013986">
    <property type="entry name" value="DExx_box_DNA_helicase_dom_sf"/>
</dbReference>
<evidence type="ECO:0000259" key="13">
    <source>
        <dbReference type="PROSITE" id="PS51217"/>
    </source>
</evidence>
<dbReference type="InterPro" id="IPR014017">
    <property type="entry name" value="DNA_helicase_UvrD-like_C"/>
</dbReference>
<dbReference type="EMBL" id="ADKX01000039">
    <property type="protein sequence ID" value="EFW04155.1"/>
    <property type="molecule type" value="Genomic_DNA"/>
</dbReference>
<keyword evidence="5 11" id="KW-0067">ATP-binding</keyword>
<dbReference type="Pfam" id="PF21196">
    <property type="entry name" value="PcrA_UvrD_tudor"/>
    <property type="match status" value="1"/>
</dbReference>
<feature type="domain" description="UvrD-like helicase ATP-binding" evidence="12">
    <location>
        <begin position="5"/>
        <end position="284"/>
    </location>
</feature>
<dbReference type="GO" id="GO:0000725">
    <property type="term" value="P:recombinational repair"/>
    <property type="evidence" value="ECO:0007669"/>
    <property type="project" value="TreeGrafter"/>
</dbReference>
<keyword evidence="4 11" id="KW-0347">Helicase</keyword>
<evidence type="ECO:0000256" key="6">
    <source>
        <dbReference type="ARBA" id="ARBA00023125"/>
    </source>
</evidence>
<evidence type="ECO:0000256" key="8">
    <source>
        <dbReference type="ARBA" id="ARBA00034617"/>
    </source>
</evidence>
<organism evidence="14 15">
    <name type="scientific">Coprobacillus cateniformis</name>
    <dbReference type="NCBI Taxonomy" id="100884"/>
    <lineage>
        <taxon>Bacteria</taxon>
        <taxon>Bacillati</taxon>
        <taxon>Bacillota</taxon>
        <taxon>Erysipelotrichia</taxon>
        <taxon>Erysipelotrichales</taxon>
        <taxon>Coprobacillaceae</taxon>
        <taxon>Coprobacillus</taxon>
    </lineage>
</organism>
<evidence type="ECO:0000313" key="14">
    <source>
        <dbReference type="EMBL" id="EFW04155.1"/>
    </source>
</evidence>
<feature type="domain" description="UvrD-like helicase C-terminal" evidence="13">
    <location>
        <begin position="285"/>
        <end position="555"/>
    </location>
</feature>
<evidence type="ECO:0000259" key="12">
    <source>
        <dbReference type="PROSITE" id="PS51198"/>
    </source>
</evidence>
<evidence type="ECO:0000256" key="5">
    <source>
        <dbReference type="ARBA" id="ARBA00022840"/>
    </source>
</evidence>
<dbReference type="Pfam" id="PF00580">
    <property type="entry name" value="UvrD-helicase"/>
    <property type="match status" value="1"/>
</dbReference>
<evidence type="ECO:0000256" key="4">
    <source>
        <dbReference type="ARBA" id="ARBA00022806"/>
    </source>
</evidence>
<evidence type="ECO:0000256" key="11">
    <source>
        <dbReference type="PROSITE-ProRule" id="PRU00560"/>
    </source>
</evidence>
<name>E7GCE6_9FIRM</name>
<dbReference type="Gene3D" id="1.10.10.160">
    <property type="match status" value="1"/>
</dbReference>
<evidence type="ECO:0000256" key="1">
    <source>
        <dbReference type="ARBA" id="ARBA00009922"/>
    </source>
</evidence>
<reference evidence="14 15" key="1">
    <citation type="submission" date="2010-12" db="EMBL/GenBank/DDBJ databases">
        <title>The Genome Sequence of Coprobacillus sp. strain 29_1.</title>
        <authorList>
            <consortium name="The Broad Institute Genome Sequencing Platform"/>
            <person name="Earl A."/>
            <person name="Ward D."/>
            <person name="Feldgarden M."/>
            <person name="Gevers D."/>
            <person name="Daigneault M."/>
            <person name="Sibley C.D."/>
            <person name="White A."/>
            <person name="Strauss J."/>
            <person name="Allen-Vercoe E."/>
            <person name="Young S.K."/>
            <person name="Zeng Q."/>
            <person name="Gargeya S."/>
            <person name="Fitzgerald M."/>
            <person name="Haas B."/>
            <person name="Abouelleil A."/>
            <person name="Alvarado L."/>
            <person name="Arachchi H.M."/>
            <person name="Berlin A."/>
            <person name="Brown A."/>
            <person name="Chapman S.B."/>
            <person name="Chen Z."/>
            <person name="Dunbar C."/>
            <person name="Freedman E."/>
            <person name="Gearin G."/>
            <person name="Gellesch M."/>
            <person name="Goldberg J."/>
            <person name="Griggs A."/>
            <person name="Gujja S."/>
            <person name="Heilman E."/>
            <person name="Heiman D."/>
            <person name="Howarth C."/>
            <person name="Larson L."/>
            <person name="Lui A."/>
            <person name="MacDonald P.J.P."/>
            <person name="Mehta T."/>
            <person name="Montmayeur A."/>
            <person name="Murphy C."/>
            <person name="Neiman D."/>
            <person name="Pearson M."/>
            <person name="Priest M."/>
            <person name="Roberts A."/>
            <person name="Saif S."/>
            <person name="Shea T."/>
            <person name="Shenoy N."/>
            <person name="Sisk P."/>
            <person name="Stolte C."/>
            <person name="Sykes S."/>
            <person name="White J."/>
            <person name="Yandava C."/>
            <person name="Nusbaum C."/>
            <person name="Birren B."/>
        </authorList>
    </citation>
    <scope>NUCLEOTIDE SEQUENCE [LARGE SCALE GENOMIC DNA]</scope>
    <source>
        <strain evidence="14 15">29_1</strain>
    </source>
</reference>
<dbReference type="eggNOG" id="COG0210">
    <property type="taxonomic scope" value="Bacteria"/>
</dbReference>
<dbReference type="InterPro" id="IPR000212">
    <property type="entry name" value="DNA_helicase_UvrD/REP"/>
</dbReference>
<keyword evidence="6" id="KW-0238">DNA-binding</keyword>
<dbReference type="SUPFAM" id="SSF52540">
    <property type="entry name" value="P-loop containing nucleoside triphosphate hydrolases"/>
    <property type="match status" value="1"/>
</dbReference>
<dbReference type="STRING" id="100884.GCA_000269565_00090"/>
<comment type="caution">
    <text evidence="14">The sequence shown here is derived from an EMBL/GenBank/DDBJ whole genome shotgun (WGS) entry which is preliminary data.</text>
</comment>
<dbReference type="GeneID" id="78228025"/>
<evidence type="ECO:0000256" key="10">
    <source>
        <dbReference type="ARBA" id="ARBA00048988"/>
    </source>
</evidence>
<dbReference type="Gene3D" id="1.10.486.10">
    <property type="entry name" value="PCRA, domain 4"/>
    <property type="match status" value="1"/>
</dbReference>
<protein>
    <recommendedName>
        <fullName evidence="9">DNA 3'-5' helicase</fullName>
        <ecNumber evidence="9">5.6.2.4</ecNumber>
    </recommendedName>
</protein>
<dbReference type="HOGENOM" id="CLU_004585_5_2_9"/>
<comment type="catalytic activity">
    <reaction evidence="10">
        <text>ATP + H2O = ADP + phosphate + H(+)</text>
        <dbReference type="Rhea" id="RHEA:13065"/>
        <dbReference type="ChEBI" id="CHEBI:15377"/>
        <dbReference type="ChEBI" id="CHEBI:15378"/>
        <dbReference type="ChEBI" id="CHEBI:30616"/>
        <dbReference type="ChEBI" id="CHEBI:43474"/>
        <dbReference type="ChEBI" id="CHEBI:456216"/>
        <dbReference type="EC" id="5.6.2.4"/>
    </reaction>
</comment>
<dbReference type="PROSITE" id="PS51198">
    <property type="entry name" value="UVRD_HELICASE_ATP_BIND"/>
    <property type="match status" value="1"/>
</dbReference>
<comment type="catalytic activity">
    <reaction evidence="8">
        <text>Couples ATP hydrolysis with the unwinding of duplex DNA by translocating in the 3'-5' direction.</text>
        <dbReference type="EC" id="5.6.2.4"/>
    </reaction>
</comment>
<keyword evidence="3 11" id="KW-0378">Hydrolase</keyword>
<dbReference type="PANTHER" id="PTHR11070">
    <property type="entry name" value="UVRD / RECB / PCRA DNA HELICASE FAMILY MEMBER"/>
    <property type="match status" value="1"/>
</dbReference>
<dbReference type="GO" id="GO:0005829">
    <property type="term" value="C:cytosol"/>
    <property type="evidence" value="ECO:0007669"/>
    <property type="project" value="TreeGrafter"/>
</dbReference>
<gene>
    <name evidence="14" type="ORF">HMPREF9488_02438</name>
</gene>
<proteinExistence type="inferred from homology"/>
<feature type="binding site" evidence="11">
    <location>
        <begin position="26"/>
        <end position="33"/>
    </location>
    <ligand>
        <name>ATP</name>
        <dbReference type="ChEBI" id="CHEBI:30616"/>
    </ligand>
</feature>
<evidence type="ECO:0000256" key="2">
    <source>
        <dbReference type="ARBA" id="ARBA00022741"/>
    </source>
</evidence>
<dbReference type="OrthoDB" id="9810135at2"/>
<dbReference type="GO" id="GO:0016887">
    <property type="term" value="F:ATP hydrolysis activity"/>
    <property type="evidence" value="ECO:0007669"/>
    <property type="project" value="RHEA"/>
</dbReference>